<sequence>MVTPTRLFFIFSMILGTMITLVSNHWFMAWIGLEINTLAFIPLIILKHHPRAIEAATKYFLTQAAASAVILFSTFMNALTHGEWDISSLSPSMAIPVSLALCMKLGIAPLHFWYTDILQGIPLVSGLVLSTWQKIAPLALLIQISNSTNLMLMISMGMLSIMVGGWGGINQVQLRKILAYSSIAHMGWMLIILNFNMHLTLITFIIYLTLTSALFLNMMMLNMTTLTQFSTAWSKSPTLALTTLLMILSTAGMPPLTGFIPKLLISLELVKTSPLLVGTLFFISLLSMYFYLRLIYTIILTVSPLTPPHTSIWRPAQKFLPLVALMNVLAIMLFSLTPTILSTT</sequence>
<evidence type="ECO:0000313" key="20">
    <source>
        <dbReference type="EMBL" id="AVP25587.1"/>
    </source>
</evidence>
<dbReference type="GO" id="GO:0006120">
    <property type="term" value="P:mitochondrial electron transport, NADH to ubiquinone"/>
    <property type="evidence" value="ECO:0007669"/>
    <property type="project" value="InterPro"/>
</dbReference>
<evidence type="ECO:0000256" key="2">
    <source>
        <dbReference type="ARBA" id="ARBA00007012"/>
    </source>
</evidence>
<feature type="transmembrane region" description="Helical" evidence="17">
    <location>
        <begin position="121"/>
        <end position="144"/>
    </location>
</feature>
<evidence type="ECO:0000256" key="9">
    <source>
        <dbReference type="ARBA" id="ARBA00022967"/>
    </source>
</evidence>
<evidence type="ECO:0000256" key="11">
    <source>
        <dbReference type="ARBA" id="ARBA00022989"/>
    </source>
</evidence>
<evidence type="ECO:0000256" key="16">
    <source>
        <dbReference type="ARBA" id="ARBA00049551"/>
    </source>
</evidence>
<keyword evidence="5" id="KW-0813">Transport</keyword>
<evidence type="ECO:0000256" key="7">
    <source>
        <dbReference type="ARBA" id="ARBA00022692"/>
    </source>
</evidence>
<feature type="domain" description="NADH dehydrogenase subunit 2 C-terminal" evidence="19">
    <location>
        <begin position="288"/>
        <end position="341"/>
    </location>
</feature>
<keyword evidence="6 17" id="KW-0679">Respiratory chain</keyword>
<organism evidence="20">
    <name type="scientific">Sphenophryne schlaginhaufeni</name>
    <name type="common">Wandolleck's land frog</name>
    <dbReference type="NCBI Taxonomy" id="480199"/>
    <lineage>
        <taxon>Eukaryota</taxon>
        <taxon>Metazoa</taxon>
        <taxon>Chordata</taxon>
        <taxon>Craniata</taxon>
        <taxon>Vertebrata</taxon>
        <taxon>Euteleostomi</taxon>
        <taxon>Amphibia</taxon>
        <taxon>Batrachia</taxon>
        <taxon>Anura</taxon>
        <taxon>Neobatrachia</taxon>
        <taxon>Microhyloidea</taxon>
        <taxon>Microhylidae</taxon>
        <taxon>Genyophryninae</taxon>
        <taxon>Sphenophryne</taxon>
    </lineage>
</organism>
<accession>A0A343VT72</accession>
<feature type="domain" description="NADH:quinone oxidoreductase/Mrp antiporter transmembrane" evidence="18">
    <location>
        <begin position="23"/>
        <end position="284"/>
    </location>
</feature>
<comment type="similarity">
    <text evidence="2 17">Belongs to the complex I subunit 2 family.</text>
</comment>
<dbReference type="PANTHER" id="PTHR46552">
    <property type="entry name" value="NADH-UBIQUINONE OXIDOREDUCTASE CHAIN 2"/>
    <property type="match status" value="1"/>
</dbReference>
<dbReference type="Pfam" id="PF06444">
    <property type="entry name" value="NADH_dehy_S2_C"/>
    <property type="match status" value="1"/>
</dbReference>
<keyword evidence="7 17" id="KW-0812">Transmembrane</keyword>
<proteinExistence type="inferred from homology"/>
<comment type="catalytic activity">
    <reaction evidence="16 17">
        <text>a ubiquinone + NADH + 5 H(+)(in) = a ubiquinol + NAD(+) + 4 H(+)(out)</text>
        <dbReference type="Rhea" id="RHEA:29091"/>
        <dbReference type="Rhea" id="RHEA-COMP:9565"/>
        <dbReference type="Rhea" id="RHEA-COMP:9566"/>
        <dbReference type="ChEBI" id="CHEBI:15378"/>
        <dbReference type="ChEBI" id="CHEBI:16389"/>
        <dbReference type="ChEBI" id="CHEBI:17976"/>
        <dbReference type="ChEBI" id="CHEBI:57540"/>
        <dbReference type="ChEBI" id="CHEBI:57945"/>
        <dbReference type="EC" id="7.1.1.2"/>
    </reaction>
</comment>
<evidence type="ECO:0000256" key="17">
    <source>
        <dbReference type="RuleBase" id="RU003403"/>
    </source>
</evidence>
<feature type="transmembrane region" description="Helical" evidence="17">
    <location>
        <begin position="201"/>
        <end position="219"/>
    </location>
</feature>
<name>A0A343VT72_9NEOB</name>
<evidence type="ECO:0000256" key="4">
    <source>
        <dbReference type="ARBA" id="ARBA00021008"/>
    </source>
</evidence>
<dbReference type="InterPro" id="IPR003917">
    <property type="entry name" value="NADH_UbQ_OxRdtase_chain2"/>
</dbReference>
<evidence type="ECO:0000256" key="12">
    <source>
        <dbReference type="ARBA" id="ARBA00023027"/>
    </source>
</evidence>
<dbReference type="PANTHER" id="PTHR46552:SF1">
    <property type="entry name" value="NADH-UBIQUINONE OXIDOREDUCTASE CHAIN 2"/>
    <property type="match status" value="1"/>
</dbReference>
<gene>
    <name evidence="20" type="primary">ND2</name>
</gene>
<evidence type="ECO:0000259" key="18">
    <source>
        <dbReference type="Pfam" id="PF00361"/>
    </source>
</evidence>
<feature type="transmembrane region" description="Helical" evidence="17">
    <location>
        <begin position="177"/>
        <end position="195"/>
    </location>
</feature>
<dbReference type="InterPro" id="IPR010933">
    <property type="entry name" value="NADH_DH_su2_C"/>
</dbReference>
<keyword evidence="10 17" id="KW-0249">Electron transport</keyword>
<dbReference type="GO" id="GO:0008137">
    <property type="term" value="F:NADH dehydrogenase (ubiquinone) activity"/>
    <property type="evidence" value="ECO:0007669"/>
    <property type="project" value="UniProtKB-EC"/>
</dbReference>
<feature type="transmembrane region" description="Helical" evidence="17">
    <location>
        <begin position="7"/>
        <end position="23"/>
    </location>
</feature>
<geneLocation type="mitochondrion" evidence="20"/>
<keyword evidence="13 17" id="KW-0830">Ubiquinone</keyword>
<keyword evidence="15 17" id="KW-0472">Membrane</keyword>
<evidence type="ECO:0000256" key="6">
    <source>
        <dbReference type="ARBA" id="ARBA00022660"/>
    </source>
</evidence>
<evidence type="ECO:0000256" key="10">
    <source>
        <dbReference type="ARBA" id="ARBA00022982"/>
    </source>
</evidence>
<comment type="function">
    <text evidence="17">Core subunit of the mitochondrial membrane respiratory chain NADH dehydrogenase (Complex I) which catalyzes electron transfer from NADH through the respiratory chain, using ubiquinone as an electron acceptor. Essential for the catalytic activity and assembly of complex I.</text>
</comment>
<evidence type="ECO:0000256" key="1">
    <source>
        <dbReference type="ARBA" id="ARBA00004448"/>
    </source>
</evidence>
<dbReference type="AlphaFoldDB" id="A0A343VT72"/>
<keyword evidence="8 17" id="KW-0999">Mitochondrion inner membrane</keyword>
<dbReference type="PRINTS" id="PR01436">
    <property type="entry name" value="NADHDHGNASE2"/>
</dbReference>
<evidence type="ECO:0000256" key="8">
    <source>
        <dbReference type="ARBA" id="ARBA00022792"/>
    </source>
</evidence>
<feature type="transmembrane region" description="Helical" evidence="17">
    <location>
        <begin position="150"/>
        <end position="170"/>
    </location>
</feature>
<evidence type="ECO:0000256" key="14">
    <source>
        <dbReference type="ARBA" id="ARBA00023128"/>
    </source>
</evidence>
<dbReference type="EMBL" id="MG020766">
    <property type="protein sequence ID" value="AVP25587.1"/>
    <property type="molecule type" value="Genomic_DNA"/>
</dbReference>
<feature type="transmembrane region" description="Helical" evidence="17">
    <location>
        <begin position="280"/>
        <end position="299"/>
    </location>
</feature>
<dbReference type="EC" id="7.1.1.2" evidence="3 17"/>
<dbReference type="InterPro" id="IPR001750">
    <property type="entry name" value="ND/Mrp_TM"/>
</dbReference>
<reference evidence="20" key="1">
    <citation type="journal article" date="2018" name="Mol. Phylogenet. Evol.">
        <title>A large-scale phylogeny of Microhylidae inferred from a combined dataset of 121 genes and 427 taxa.</title>
        <authorList>
            <person name="Tu N."/>
            <person name="Yang M."/>
            <person name="Liang D."/>
            <person name="Zhang P."/>
        </authorList>
    </citation>
    <scope>NUCLEOTIDE SEQUENCE</scope>
</reference>
<evidence type="ECO:0000256" key="15">
    <source>
        <dbReference type="ARBA" id="ARBA00023136"/>
    </source>
</evidence>
<evidence type="ECO:0000256" key="13">
    <source>
        <dbReference type="ARBA" id="ARBA00023075"/>
    </source>
</evidence>
<dbReference type="Pfam" id="PF00361">
    <property type="entry name" value="Proton_antipo_M"/>
    <property type="match status" value="1"/>
</dbReference>
<keyword evidence="14 17" id="KW-0496">Mitochondrion</keyword>
<feature type="transmembrane region" description="Helical" evidence="17">
    <location>
        <begin position="59"/>
        <end position="81"/>
    </location>
</feature>
<evidence type="ECO:0000259" key="19">
    <source>
        <dbReference type="Pfam" id="PF06444"/>
    </source>
</evidence>
<feature type="transmembrane region" description="Helical" evidence="17">
    <location>
        <begin position="29"/>
        <end position="47"/>
    </location>
</feature>
<keyword evidence="11 17" id="KW-1133">Transmembrane helix</keyword>
<dbReference type="InterPro" id="IPR050175">
    <property type="entry name" value="Complex_I_Subunit_2"/>
</dbReference>
<protein>
    <recommendedName>
        <fullName evidence="4 17">NADH-ubiquinone oxidoreductase chain 2</fullName>
        <ecNumber evidence="3 17">7.1.1.2</ecNumber>
    </recommendedName>
</protein>
<feature type="transmembrane region" description="Helical" evidence="17">
    <location>
        <begin position="239"/>
        <end position="260"/>
    </location>
</feature>
<keyword evidence="9 17" id="KW-1278">Translocase</keyword>
<feature type="transmembrane region" description="Helical" evidence="17">
    <location>
        <begin position="93"/>
        <end position="114"/>
    </location>
</feature>
<dbReference type="GO" id="GO:0005743">
    <property type="term" value="C:mitochondrial inner membrane"/>
    <property type="evidence" value="ECO:0007669"/>
    <property type="project" value="UniProtKB-SubCell"/>
</dbReference>
<feature type="transmembrane region" description="Helical" evidence="17">
    <location>
        <begin position="319"/>
        <end position="341"/>
    </location>
</feature>
<keyword evidence="12 17" id="KW-0520">NAD</keyword>
<comment type="subcellular location">
    <subcellularLocation>
        <location evidence="1 17">Mitochondrion inner membrane</location>
        <topology evidence="1 17">Multi-pass membrane protein</topology>
    </subcellularLocation>
</comment>
<evidence type="ECO:0000256" key="5">
    <source>
        <dbReference type="ARBA" id="ARBA00022448"/>
    </source>
</evidence>
<evidence type="ECO:0000256" key="3">
    <source>
        <dbReference type="ARBA" id="ARBA00012944"/>
    </source>
</evidence>